<organism evidence="1">
    <name type="scientific">Aphanomyces astaci</name>
    <name type="common">Crayfish plague agent</name>
    <dbReference type="NCBI Taxonomy" id="112090"/>
    <lineage>
        <taxon>Eukaryota</taxon>
        <taxon>Sar</taxon>
        <taxon>Stramenopiles</taxon>
        <taxon>Oomycota</taxon>
        <taxon>Saprolegniomycetes</taxon>
        <taxon>Saprolegniales</taxon>
        <taxon>Verrucalvaceae</taxon>
        <taxon>Aphanomyces</taxon>
    </lineage>
</organism>
<reference evidence="1" key="1">
    <citation type="submission" date="2013-12" db="EMBL/GenBank/DDBJ databases">
        <title>The Genome Sequence of Aphanomyces astaci APO3.</title>
        <authorList>
            <consortium name="The Broad Institute Genomics Platform"/>
            <person name="Russ C."/>
            <person name="Tyler B."/>
            <person name="van West P."/>
            <person name="Dieguez-Uribeondo J."/>
            <person name="Young S.K."/>
            <person name="Zeng Q."/>
            <person name="Gargeya S."/>
            <person name="Fitzgerald M."/>
            <person name="Abouelleil A."/>
            <person name="Alvarado L."/>
            <person name="Chapman S.B."/>
            <person name="Gainer-Dewar J."/>
            <person name="Goldberg J."/>
            <person name="Griggs A."/>
            <person name="Gujja S."/>
            <person name="Hansen M."/>
            <person name="Howarth C."/>
            <person name="Imamovic A."/>
            <person name="Ireland A."/>
            <person name="Larimer J."/>
            <person name="McCowan C."/>
            <person name="Murphy C."/>
            <person name="Pearson M."/>
            <person name="Poon T.W."/>
            <person name="Priest M."/>
            <person name="Roberts A."/>
            <person name="Saif S."/>
            <person name="Shea T."/>
            <person name="Sykes S."/>
            <person name="Wortman J."/>
            <person name="Nusbaum C."/>
            <person name="Birren B."/>
        </authorList>
    </citation>
    <scope>NUCLEOTIDE SEQUENCE [LARGE SCALE GENOMIC DNA]</scope>
    <source>
        <strain evidence="1">APO3</strain>
    </source>
</reference>
<dbReference type="RefSeq" id="XP_009826833.1">
    <property type="nucleotide sequence ID" value="XM_009828531.1"/>
</dbReference>
<dbReference type="VEuPathDB" id="FungiDB:H257_04136"/>
<sequence>MLLFSIRSTSTNGLCVGNAMVSRAGLRNCVLFDGLPRDLRMECGSLKILIIVADCTFADVLVDATPDRHAITRRSNAWGKRSTGSHRLNSNWSVCMSNHRLMSNRYTSLRHENRRMPHMARLALSKLQKPRHPPASFMNAITAPGKRSVGEYDATGMRWHARTTDAVATIDMTWMHPNTSKRDGWPTDSVPLEHTTLELMAVTSHCRSMVVTSDGGNATSTKTYMVHTSKQLVGAYSRVYGVVTWHRSSLST</sequence>
<name>W4GWV9_APHAT</name>
<protein>
    <submittedName>
        <fullName evidence="1">Uncharacterized protein</fullName>
    </submittedName>
</protein>
<proteinExistence type="predicted"/>
<evidence type="ECO:0000313" key="1">
    <source>
        <dbReference type="EMBL" id="ETV83403.1"/>
    </source>
</evidence>
<accession>W4GWV9</accession>
<dbReference type="EMBL" id="KI913120">
    <property type="protein sequence ID" value="ETV83403.1"/>
    <property type="molecule type" value="Genomic_DNA"/>
</dbReference>
<dbReference type="GeneID" id="20806132"/>
<gene>
    <name evidence="1" type="ORF">H257_04136</name>
</gene>
<dbReference type="AlphaFoldDB" id="W4GWV9"/>